<dbReference type="PROSITE" id="PS01319">
    <property type="entry name" value="RBFA"/>
    <property type="match status" value="1"/>
</dbReference>
<accession>E6W0D9</accession>
<dbReference type="PANTHER" id="PTHR33515:SF1">
    <property type="entry name" value="RIBOSOME-BINDING FACTOR A, CHLOROPLASTIC-RELATED"/>
    <property type="match status" value="1"/>
</dbReference>
<evidence type="ECO:0000313" key="4">
    <source>
        <dbReference type="Proteomes" id="UP000002572"/>
    </source>
</evidence>
<dbReference type="STRING" id="653733.Selin_1627"/>
<dbReference type="GO" id="GO:0005829">
    <property type="term" value="C:cytosol"/>
    <property type="evidence" value="ECO:0007669"/>
    <property type="project" value="TreeGrafter"/>
</dbReference>
<keyword evidence="1 2" id="KW-0690">Ribosome biogenesis</keyword>
<dbReference type="HOGENOM" id="CLU_089475_4_0_0"/>
<dbReference type="PANTHER" id="PTHR33515">
    <property type="entry name" value="RIBOSOME-BINDING FACTOR A, CHLOROPLASTIC-RELATED"/>
    <property type="match status" value="1"/>
</dbReference>
<comment type="similarity">
    <text evidence="2">Belongs to the RbfA family.</text>
</comment>
<dbReference type="Proteomes" id="UP000002572">
    <property type="component" value="Chromosome"/>
</dbReference>
<dbReference type="InParanoid" id="E6W0D9"/>
<dbReference type="SUPFAM" id="SSF89919">
    <property type="entry name" value="Ribosome-binding factor A, RbfA"/>
    <property type="match status" value="1"/>
</dbReference>
<evidence type="ECO:0000313" key="3">
    <source>
        <dbReference type="EMBL" id="ADU66357.1"/>
    </source>
</evidence>
<dbReference type="FunCoup" id="E6W0D9">
    <property type="interactions" value="455"/>
</dbReference>
<comment type="function">
    <text evidence="2">One of several proteins that assist in the late maturation steps of the functional core of the 30S ribosomal subunit. Associates with free 30S ribosomal subunits (but not with 30S subunits that are part of 70S ribosomes or polysomes). Required for efficient processing of 16S rRNA. May interact with the 5'-terminal helix region of 16S rRNA.</text>
</comment>
<dbReference type="InterPro" id="IPR020053">
    <property type="entry name" value="Ribosome-bd_factorA_CS"/>
</dbReference>
<sequence>MSIRTEKVNSLVLQTLSQIIQKEIPLDYGLVNVNSVQTSGDLSMAKVYYGVLGSEDQVAMAIDYIDQHSRSLQHLLNQQLRHMKTVPKLRFIFDQGSEHSVRIARILDELKNKEED</sequence>
<organism evidence="3 4">
    <name type="scientific">Desulfurispirillum indicum (strain ATCC BAA-1389 / DSM 22839 / S5)</name>
    <dbReference type="NCBI Taxonomy" id="653733"/>
    <lineage>
        <taxon>Bacteria</taxon>
        <taxon>Pseudomonadati</taxon>
        <taxon>Chrysiogenota</taxon>
        <taxon>Chrysiogenia</taxon>
        <taxon>Chrysiogenales</taxon>
        <taxon>Chrysiogenaceae</taxon>
        <taxon>Desulfurispirillum</taxon>
    </lineage>
</organism>
<keyword evidence="2" id="KW-0963">Cytoplasm</keyword>
<dbReference type="InterPro" id="IPR015946">
    <property type="entry name" value="KH_dom-like_a/b"/>
</dbReference>
<dbReference type="AlphaFoldDB" id="E6W0D9"/>
<evidence type="ECO:0000256" key="2">
    <source>
        <dbReference type="HAMAP-Rule" id="MF_00003"/>
    </source>
</evidence>
<keyword evidence="4" id="KW-1185">Reference proteome</keyword>
<dbReference type="InterPro" id="IPR023799">
    <property type="entry name" value="RbfA_dom_sf"/>
</dbReference>
<dbReference type="RefSeq" id="WP_013506237.1">
    <property type="nucleotide sequence ID" value="NC_014836.1"/>
</dbReference>
<dbReference type="eggNOG" id="COG0858">
    <property type="taxonomic scope" value="Bacteria"/>
</dbReference>
<gene>
    <name evidence="2" type="primary">rbfA</name>
    <name evidence="3" type="ordered locus">Selin_1627</name>
</gene>
<dbReference type="GO" id="GO:0030490">
    <property type="term" value="P:maturation of SSU-rRNA"/>
    <property type="evidence" value="ECO:0007669"/>
    <property type="project" value="UniProtKB-UniRule"/>
</dbReference>
<dbReference type="Pfam" id="PF02033">
    <property type="entry name" value="RBFA"/>
    <property type="match status" value="1"/>
</dbReference>
<dbReference type="KEGG" id="din:Selin_1627"/>
<reference evidence="3 4" key="1">
    <citation type="submission" date="2010-12" db="EMBL/GenBank/DDBJ databases">
        <title>Complete sequence of Desulfurispirillum indicum S5.</title>
        <authorList>
            <consortium name="US DOE Joint Genome Institute"/>
            <person name="Lucas S."/>
            <person name="Copeland A."/>
            <person name="Lapidus A."/>
            <person name="Cheng J.-F."/>
            <person name="Goodwin L."/>
            <person name="Pitluck S."/>
            <person name="Chertkov O."/>
            <person name="Held B."/>
            <person name="Detter J.C."/>
            <person name="Han C."/>
            <person name="Tapia R."/>
            <person name="Land M."/>
            <person name="Hauser L."/>
            <person name="Kyrpides N."/>
            <person name="Ivanova N."/>
            <person name="Mikhailova N."/>
            <person name="Haggblom M."/>
            <person name="Rauschenbach I."/>
            <person name="Bini E."/>
            <person name="Woyke T."/>
        </authorList>
    </citation>
    <scope>NUCLEOTIDE SEQUENCE [LARGE SCALE GENOMIC DNA]</scope>
    <source>
        <strain evidence="4">ATCC BAA-1389 / DSM 22839 / S5</strain>
    </source>
</reference>
<comment type="subcellular location">
    <subcellularLocation>
        <location evidence="2">Cytoplasm</location>
    </subcellularLocation>
</comment>
<protein>
    <recommendedName>
        <fullName evidence="2">Ribosome-binding factor A</fullName>
    </recommendedName>
</protein>
<dbReference type="HAMAP" id="MF_00003">
    <property type="entry name" value="RbfA"/>
    <property type="match status" value="1"/>
</dbReference>
<name>E6W0D9_DESIS</name>
<comment type="subunit">
    <text evidence="2">Monomer. Binds 30S ribosomal subunits, but not 50S ribosomal subunits or 70S ribosomes.</text>
</comment>
<evidence type="ECO:0000256" key="1">
    <source>
        <dbReference type="ARBA" id="ARBA00022517"/>
    </source>
</evidence>
<dbReference type="NCBIfam" id="TIGR00082">
    <property type="entry name" value="rbfA"/>
    <property type="match status" value="1"/>
</dbReference>
<proteinExistence type="inferred from homology"/>
<dbReference type="GO" id="GO:0043024">
    <property type="term" value="F:ribosomal small subunit binding"/>
    <property type="evidence" value="ECO:0007669"/>
    <property type="project" value="TreeGrafter"/>
</dbReference>
<dbReference type="EMBL" id="CP002432">
    <property type="protein sequence ID" value="ADU66357.1"/>
    <property type="molecule type" value="Genomic_DNA"/>
</dbReference>
<dbReference type="Gene3D" id="3.30.300.20">
    <property type="match status" value="1"/>
</dbReference>
<dbReference type="InterPro" id="IPR000238">
    <property type="entry name" value="RbfA"/>
</dbReference>